<protein>
    <recommendedName>
        <fullName evidence="3">Gfo/Idh/MocA-like oxidoreductase C-terminal domain-containing protein</fullName>
    </recommendedName>
</protein>
<dbReference type="OrthoDB" id="9792085at2"/>
<reference evidence="2" key="1">
    <citation type="submission" date="2016-12" db="EMBL/GenBank/DDBJ databases">
        <authorList>
            <person name="Meng X."/>
        </authorList>
    </citation>
    <scope>NUCLEOTIDE SEQUENCE [LARGE SCALE GENOMIC DNA]</scope>
    <source>
        <strain evidence="2">DSM 19116</strain>
    </source>
</reference>
<keyword evidence="2" id="KW-1185">Reference proteome</keyword>
<evidence type="ECO:0008006" key="3">
    <source>
        <dbReference type="Google" id="ProtNLM"/>
    </source>
</evidence>
<organism evidence="1 2">
    <name type="scientific">Bowdeniella nasicola</name>
    <dbReference type="NCBI Taxonomy" id="208480"/>
    <lineage>
        <taxon>Bacteria</taxon>
        <taxon>Bacillati</taxon>
        <taxon>Actinomycetota</taxon>
        <taxon>Actinomycetes</taxon>
        <taxon>Actinomycetales</taxon>
        <taxon>Actinomycetaceae</taxon>
        <taxon>Bowdeniella</taxon>
    </lineage>
</organism>
<gene>
    <name evidence="1" type="ORF">BSZ39_09950</name>
</gene>
<comment type="caution">
    <text evidence="1">The sequence shown here is derived from an EMBL/GenBank/DDBJ whole genome shotgun (WGS) entry which is preliminary data.</text>
</comment>
<evidence type="ECO:0000313" key="1">
    <source>
        <dbReference type="EMBL" id="OKL53345.1"/>
    </source>
</evidence>
<sequence>MAFACVGVTQIDQFTYQARAFLDQVLGIDEGLPPVPTFAHGYRAMRIQDAIVRSATAGGSAIEID</sequence>
<dbReference type="Gene3D" id="3.30.360.10">
    <property type="entry name" value="Dihydrodipicolinate Reductase, domain 2"/>
    <property type="match status" value="1"/>
</dbReference>
<evidence type="ECO:0000313" key="2">
    <source>
        <dbReference type="Proteomes" id="UP000185628"/>
    </source>
</evidence>
<name>A0A1Q5Q0U4_9ACTO</name>
<dbReference type="AlphaFoldDB" id="A0A1Q5Q0U4"/>
<proteinExistence type="predicted"/>
<dbReference type="RefSeq" id="WP_158025169.1">
    <property type="nucleotide sequence ID" value="NZ_MQVR01000067.1"/>
</dbReference>
<dbReference type="EMBL" id="MQVR01000067">
    <property type="protein sequence ID" value="OKL53345.1"/>
    <property type="molecule type" value="Genomic_DNA"/>
</dbReference>
<dbReference type="Proteomes" id="UP000185628">
    <property type="component" value="Unassembled WGS sequence"/>
</dbReference>
<accession>A0A1Q5Q0U4</accession>